<dbReference type="FunFam" id="1.10.8.270:FF:000001">
    <property type="entry name" value="TBC1 domain family member 1"/>
    <property type="match status" value="1"/>
</dbReference>
<dbReference type="Gene3D" id="1.10.8.270">
    <property type="entry name" value="putative rabgap domain of human tbc1 domain family member 14 like domains"/>
    <property type="match status" value="1"/>
</dbReference>
<feature type="domain" description="Rab-GAP TBC" evidence="4">
    <location>
        <begin position="180"/>
        <end position="364"/>
    </location>
</feature>
<dbReference type="InterPro" id="IPR000195">
    <property type="entry name" value="Rab-GAP-TBC_dom"/>
</dbReference>
<feature type="region of interest" description="Disordered" evidence="3">
    <location>
        <begin position="830"/>
        <end position="858"/>
    </location>
</feature>
<dbReference type="InterPro" id="IPR035969">
    <property type="entry name" value="Rab-GAP_TBC_sf"/>
</dbReference>
<dbReference type="AlphaFoldDB" id="A0A1E3QG79"/>
<dbReference type="FunFam" id="1.10.10.750:FF:000003">
    <property type="entry name" value="GTPase activating protein (Evi5)"/>
    <property type="match status" value="1"/>
</dbReference>
<keyword evidence="1" id="KW-0343">GTPase activation</keyword>
<feature type="compositionally biased region" description="Polar residues" evidence="3">
    <location>
        <begin position="38"/>
        <end position="48"/>
    </location>
</feature>
<feature type="compositionally biased region" description="Polar residues" evidence="3">
    <location>
        <begin position="699"/>
        <end position="716"/>
    </location>
</feature>
<dbReference type="SMART" id="SM00164">
    <property type="entry name" value="TBC"/>
    <property type="match status" value="1"/>
</dbReference>
<gene>
    <name evidence="5" type="ORF">LIPSTDRAFT_524</name>
</gene>
<keyword evidence="6" id="KW-1185">Reference proteome</keyword>
<feature type="region of interest" description="Disordered" evidence="3">
    <location>
        <begin position="36"/>
        <end position="62"/>
    </location>
</feature>
<dbReference type="STRING" id="675824.A0A1E3QG79"/>
<accession>A0A1E3QG79</accession>
<proteinExistence type="predicted"/>
<organism evidence="5 6">
    <name type="scientific">Lipomyces starkeyi NRRL Y-11557</name>
    <dbReference type="NCBI Taxonomy" id="675824"/>
    <lineage>
        <taxon>Eukaryota</taxon>
        <taxon>Fungi</taxon>
        <taxon>Dikarya</taxon>
        <taxon>Ascomycota</taxon>
        <taxon>Saccharomycotina</taxon>
        <taxon>Lipomycetes</taxon>
        <taxon>Lipomycetales</taxon>
        <taxon>Lipomycetaceae</taxon>
        <taxon>Lipomyces</taxon>
    </lineage>
</organism>
<dbReference type="SUPFAM" id="SSF47923">
    <property type="entry name" value="Ypt/Rab-GAP domain of gyp1p"/>
    <property type="match status" value="2"/>
</dbReference>
<evidence type="ECO:0000256" key="3">
    <source>
        <dbReference type="SAM" id="MobiDB-lite"/>
    </source>
</evidence>
<dbReference type="InterPro" id="IPR050302">
    <property type="entry name" value="Rab_GAP_TBC_domain"/>
</dbReference>
<protein>
    <recommendedName>
        <fullName evidence="4">Rab-GAP TBC domain-containing protein</fullName>
    </recommendedName>
</protein>
<dbReference type="GO" id="GO:0030427">
    <property type="term" value="C:site of polarized growth"/>
    <property type="evidence" value="ECO:0007669"/>
    <property type="project" value="UniProtKB-ARBA"/>
</dbReference>
<evidence type="ECO:0000256" key="2">
    <source>
        <dbReference type="ARBA" id="ARBA00023054"/>
    </source>
</evidence>
<keyword evidence="2" id="KW-0175">Coiled coil</keyword>
<dbReference type="PANTHER" id="PTHR47219:SF9">
    <property type="entry name" value="GTPASE ACTIVATING PROTEIN AND CENTROSOME-ASSOCIATED, ISOFORM B"/>
    <property type="match status" value="1"/>
</dbReference>
<dbReference type="Proteomes" id="UP000094385">
    <property type="component" value="Unassembled WGS sequence"/>
</dbReference>
<dbReference type="EMBL" id="KV454289">
    <property type="protein sequence ID" value="ODQ76608.1"/>
    <property type="molecule type" value="Genomic_DNA"/>
</dbReference>
<evidence type="ECO:0000313" key="6">
    <source>
        <dbReference type="Proteomes" id="UP000094385"/>
    </source>
</evidence>
<dbReference type="PROSITE" id="PS50086">
    <property type="entry name" value="TBC_RABGAP"/>
    <property type="match status" value="1"/>
</dbReference>
<name>A0A1E3QG79_LIPST</name>
<dbReference type="GO" id="GO:0031267">
    <property type="term" value="F:small GTPase binding"/>
    <property type="evidence" value="ECO:0007669"/>
    <property type="project" value="TreeGrafter"/>
</dbReference>
<feature type="compositionally biased region" description="Basic and acidic residues" evidence="3">
    <location>
        <begin position="677"/>
        <end position="690"/>
    </location>
</feature>
<dbReference type="Pfam" id="PF23436">
    <property type="entry name" value="RabGap-TBC_2"/>
    <property type="match status" value="1"/>
</dbReference>
<dbReference type="GO" id="GO:0005096">
    <property type="term" value="F:GTPase activator activity"/>
    <property type="evidence" value="ECO:0007669"/>
    <property type="project" value="UniProtKB-KW"/>
</dbReference>
<evidence type="ECO:0000313" key="5">
    <source>
        <dbReference type="EMBL" id="ODQ76608.1"/>
    </source>
</evidence>
<dbReference type="FunFam" id="1.10.472.80:FF:000027">
    <property type="entry name" value="GTPase activating protein (Evi5)"/>
    <property type="match status" value="1"/>
</dbReference>
<sequence length="858" mass="96636">MESLEGNSQDTLVTPSLSDTSSVASFVPEILSDMAPSTAHSSIGTSLEPSELPTDESRGEDYDEYETVNWNELERTECEESREVASDENTAYLLARLERENARFERDPKALTSSALPRRRRPLSVDKLRKIAEEQNTLRISMVPNAPQLTDLEFWAALVADYPRTAAKLPNLLSKKIKGGVPPPLRGLVWQSMAGAGDPTLESLFNALIAEPSPYDKVIGRDLHRTFPEVEMFRERGGRGQTMLGQVLRAFSLYDMQVGYCQGLAFLVGPLLMHMDERSAFCVLVRLMEEYDLRTMFTADMGGLHLRIFQFTQLLRKFVPAVDEHMENLGVQSIYATQWFLSFFAVTCPLNILLRIYDVIFAEGALETLMRVAVAVMQANEERILALNEEDEILQLLLGRSLWQIYEGNADALISDAMSLRTVATRDVLEDLEKLYKSRRTATADAVLHISDSPTKTMSMQTSELHAAATRFLGRIWANVGSNSPAHMTPTNSMPGRTLRRTGSRVSLTSTINSLELDDGCQFLRQSDHKQNMELHNQIEDLVMALSMLQKQHVSTVEELEVERRAREEERSAFQIFLSNLPEDNENPDVAKSIADMKEKFRYQADISQRLMTFKDLIKQLEMSQAETLMEKERNAFLKRDLDCKCVEVRDLKDQIFEVKSRYQDIQREKSKLERTLNEVRQRQAPREDLSSDYEYYDPNSSPAVSSATARLSPTSHGLRELRLGRQNQLHGPTFNKRSSSLFVPDEVTAALNVPSSPTPSSLQPPSSPVAGYNCDSCEALRMELATSKTSEAVARQELEESKIKFEHLKRSMTSGTSSRVPITRYATAPSNMQSAPGSMGDGQASAWPKMGKFGWTR</sequence>
<dbReference type="PANTHER" id="PTHR47219">
    <property type="entry name" value="RAB GTPASE-ACTIVATING PROTEIN 1-LIKE"/>
    <property type="match status" value="1"/>
</dbReference>
<evidence type="ECO:0000256" key="1">
    <source>
        <dbReference type="ARBA" id="ARBA00022468"/>
    </source>
</evidence>
<dbReference type="Gene3D" id="1.10.10.750">
    <property type="entry name" value="Ypt/Rab-GAP domain of gyp1p, domain 1"/>
    <property type="match status" value="1"/>
</dbReference>
<dbReference type="Gene3D" id="1.10.472.80">
    <property type="entry name" value="Ypt/Rab-GAP domain of gyp1p, domain 3"/>
    <property type="match status" value="1"/>
</dbReference>
<dbReference type="OrthoDB" id="159449at2759"/>
<evidence type="ECO:0000259" key="4">
    <source>
        <dbReference type="PROSITE" id="PS50086"/>
    </source>
</evidence>
<feature type="region of interest" description="Disordered" evidence="3">
    <location>
        <begin position="677"/>
        <end position="720"/>
    </location>
</feature>
<reference evidence="5 6" key="1">
    <citation type="journal article" date="2016" name="Proc. Natl. Acad. Sci. U.S.A.">
        <title>Comparative genomics of biotechnologically important yeasts.</title>
        <authorList>
            <person name="Riley R."/>
            <person name="Haridas S."/>
            <person name="Wolfe K.H."/>
            <person name="Lopes M.R."/>
            <person name="Hittinger C.T."/>
            <person name="Goeker M."/>
            <person name="Salamov A.A."/>
            <person name="Wisecaver J.H."/>
            <person name="Long T.M."/>
            <person name="Calvey C.H."/>
            <person name="Aerts A.L."/>
            <person name="Barry K.W."/>
            <person name="Choi C."/>
            <person name="Clum A."/>
            <person name="Coughlan A.Y."/>
            <person name="Deshpande S."/>
            <person name="Douglass A.P."/>
            <person name="Hanson S.J."/>
            <person name="Klenk H.-P."/>
            <person name="LaButti K.M."/>
            <person name="Lapidus A."/>
            <person name="Lindquist E.A."/>
            <person name="Lipzen A.M."/>
            <person name="Meier-Kolthoff J.P."/>
            <person name="Ohm R.A."/>
            <person name="Otillar R.P."/>
            <person name="Pangilinan J.L."/>
            <person name="Peng Y."/>
            <person name="Rokas A."/>
            <person name="Rosa C.A."/>
            <person name="Scheuner C."/>
            <person name="Sibirny A.A."/>
            <person name="Slot J.C."/>
            <person name="Stielow J.B."/>
            <person name="Sun H."/>
            <person name="Kurtzman C.P."/>
            <person name="Blackwell M."/>
            <person name="Grigoriev I.V."/>
            <person name="Jeffries T.W."/>
        </authorList>
    </citation>
    <scope>NUCLEOTIDE SEQUENCE [LARGE SCALE GENOMIC DNA]</scope>
    <source>
        <strain evidence="5 6">NRRL Y-11557</strain>
    </source>
</reference>
<feature type="region of interest" description="Disordered" evidence="3">
    <location>
        <begin position="1"/>
        <end position="20"/>
    </location>
</feature>